<feature type="non-terminal residue" evidence="1">
    <location>
        <position position="90"/>
    </location>
</feature>
<dbReference type="EMBL" id="LAZR01063275">
    <property type="protein sequence ID" value="KKK59817.1"/>
    <property type="molecule type" value="Genomic_DNA"/>
</dbReference>
<sequence length="90" mass="10293">MICFIINYNRLTLPSKMADYLAGCNVKVVIVDNNSDYPPLLEYYETTPHEVMRLDNNLGNVAVWYCGALDKYGVTPDQRYVITDPDLNID</sequence>
<evidence type="ECO:0008006" key="2">
    <source>
        <dbReference type="Google" id="ProtNLM"/>
    </source>
</evidence>
<comment type="caution">
    <text evidence="1">The sequence shown here is derived from an EMBL/GenBank/DDBJ whole genome shotgun (WGS) entry which is preliminary data.</text>
</comment>
<proteinExistence type="predicted"/>
<organism evidence="1">
    <name type="scientific">marine sediment metagenome</name>
    <dbReference type="NCBI Taxonomy" id="412755"/>
    <lineage>
        <taxon>unclassified sequences</taxon>
        <taxon>metagenomes</taxon>
        <taxon>ecological metagenomes</taxon>
    </lineage>
</organism>
<protein>
    <recommendedName>
        <fullName evidence="2">Glycosyltransferase 2-like domain-containing protein</fullName>
    </recommendedName>
</protein>
<gene>
    <name evidence="1" type="ORF">LCGC14_3030560</name>
</gene>
<reference evidence="1" key="1">
    <citation type="journal article" date="2015" name="Nature">
        <title>Complex archaea that bridge the gap between prokaryotes and eukaryotes.</title>
        <authorList>
            <person name="Spang A."/>
            <person name="Saw J.H."/>
            <person name="Jorgensen S.L."/>
            <person name="Zaremba-Niedzwiedzka K."/>
            <person name="Martijn J."/>
            <person name="Lind A.E."/>
            <person name="van Eijk R."/>
            <person name="Schleper C."/>
            <person name="Guy L."/>
            <person name="Ettema T.J."/>
        </authorList>
    </citation>
    <scope>NUCLEOTIDE SEQUENCE</scope>
</reference>
<dbReference type="AlphaFoldDB" id="A0A0F8WSC4"/>
<evidence type="ECO:0000313" key="1">
    <source>
        <dbReference type="EMBL" id="KKK59817.1"/>
    </source>
</evidence>
<accession>A0A0F8WSC4</accession>
<name>A0A0F8WSC4_9ZZZZ</name>